<sequence>MNFIHRVGTPSTRVTITLHEVMTPHSLPQGYDHPPRGFYTSSTSSIGLVHPPRGYDTLHEVMTPHSLPQGYDTLHEVMTPHSLLQGYDHPPRAHTKTGASIVGPRMILVRPELQSSHKGWGIPCWALPDPDSPQIFINPSPPKLGQFVNLT</sequence>
<protein>
    <submittedName>
        <fullName evidence="1">Uncharacterized protein</fullName>
    </submittedName>
</protein>
<name>A0A0L9UQC4_PHAAN</name>
<dbReference type="Gramene" id="KOM44911">
    <property type="protein sequence ID" value="KOM44911"/>
    <property type="gene ID" value="LR48_Vigan06g021700"/>
</dbReference>
<organism evidence="1 2">
    <name type="scientific">Phaseolus angularis</name>
    <name type="common">Azuki bean</name>
    <name type="synonym">Vigna angularis</name>
    <dbReference type="NCBI Taxonomy" id="3914"/>
    <lineage>
        <taxon>Eukaryota</taxon>
        <taxon>Viridiplantae</taxon>
        <taxon>Streptophyta</taxon>
        <taxon>Embryophyta</taxon>
        <taxon>Tracheophyta</taxon>
        <taxon>Spermatophyta</taxon>
        <taxon>Magnoliopsida</taxon>
        <taxon>eudicotyledons</taxon>
        <taxon>Gunneridae</taxon>
        <taxon>Pentapetalae</taxon>
        <taxon>rosids</taxon>
        <taxon>fabids</taxon>
        <taxon>Fabales</taxon>
        <taxon>Fabaceae</taxon>
        <taxon>Papilionoideae</taxon>
        <taxon>50 kb inversion clade</taxon>
        <taxon>NPAAA clade</taxon>
        <taxon>indigoferoid/millettioid clade</taxon>
        <taxon>Phaseoleae</taxon>
        <taxon>Vigna</taxon>
    </lineage>
</organism>
<accession>A0A0L9UQC4</accession>
<reference evidence="2" key="1">
    <citation type="journal article" date="2015" name="Proc. Natl. Acad. Sci. U.S.A.">
        <title>Genome sequencing of adzuki bean (Vigna angularis) provides insight into high starch and low fat accumulation and domestication.</title>
        <authorList>
            <person name="Yang K."/>
            <person name="Tian Z."/>
            <person name="Chen C."/>
            <person name="Luo L."/>
            <person name="Zhao B."/>
            <person name="Wang Z."/>
            <person name="Yu L."/>
            <person name="Li Y."/>
            <person name="Sun Y."/>
            <person name="Li W."/>
            <person name="Chen Y."/>
            <person name="Li Y."/>
            <person name="Zhang Y."/>
            <person name="Ai D."/>
            <person name="Zhao J."/>
            <person name="Shang C."/>
            <person name="Ma Y."/>
            <person name="Wu B."/>
            <person name="Wang M."/>
            <person name="Gao L."/>
            <person name="Sun D."/>
            <person name="Zhang P."/>
            <person name="Guo F."/>
            <person name="Wang W."/>
            <person name="Li Y."/>
            <person name="Wang J."/>
            <person name="Varshney R.K."/>
            <person name="Wang J."/>
            <person name="Ling H.Q."/>
            <person name="Wan P."/>
        </authorList>
    </citation>
    <scope>NUCLEOTIDE SEQUENCE</scope>
    <source>
        <strain evidence="2">cv. Jingnong 6</strain>
    </source>
</reference>
<gene>
    <name evidence="1" type="ORF">LR48_Vigan06g021700</name>
</gene>
<dbReference type="AlphaFoldDB" id="A0A0L9UQC4"/>
<dbReference type="EMBL" id="CM003376">
    <property type="protein sequence ID" value="KOM44911.1"/>
    <property type="molecule type" value="Genomic_DNA"/>
</dbReference>
<dbReference type="Proteomes" id="UP000053144">
    <property type="component" value="Chromosome 6"/>
</dbReference>
<proteinExistence type="predicted"/>
<evidence type="ECO:0000313" key="2">
    <source>
        <dbReference type="Proteomes" id="UP000053144"/>
    </source>
</evidence>
<evidence type="ECO:0000313" key="1">
    <source>
        <dbReference type="EMBL" id="KOM44911.1"/>
    </source>
</evidence>